<dbReference type="Proteomes" id="UP000250790">
    <property type="component" value="Unassembled WGS sequence"/>
</dbReference>
<keyword evidence="4" id="KW-1185">Reference proteome</keyword>
<dbReference type="InterPro" id="IPR036388">
    <property type="entry name" value="WH-like_DNA-bd_sf"/>
</dbReference>
<dbReference type="Pfam" id="PF01051">
    <property type="entry name" value="Rep3_N"/>
    <property type="match status" value="1"/>
</dbReference>
<dbReference type="SUPFAM" id="SSF46785">
    <property type="entry name" value="Winged helix' DNA-binding domain"/>
    <property type="match status" value="2"/>
</dbReference>
<sequence length="369" mass="42195">MKKKESTLKSELIAKKSYALNSTLWKGDNVIVANAIQLGVQNLQINSKRIVYLGLSKIEKHRAGEAEFVAHDDKSRWSVTLTAKDFAETFNMHENNVYDFMRLGVDQLMKKDVHFSYIDQNTDQVKEVKVPWVVYAEYLEKRGTVQIIFNDYLTSYITRIASSFGGYTIQKIKQSGGIRTLRGWRLFDLLTTQRDTGLFTITKAKLYEVLEVKGDIEYFEFKRSILDPAIKDIRENAKVDTIYDEKKTGRRITSLIFRFKDDANAFGIQKTPKLSVNHDSPFAEVEEYENANDLADRRIKENIAAKMAQAELNPPTASYGINNYDPSEDDDIPFERVDYKNPETVKRLFGLYSGALPKISPSVGSNKCS</sequence>
<dbReference type="AlphaFoldDB" id="A0A315EFZ9"/>
<dbReference type="GO" id="GO:0003887">
    <property type="term" value="F:DNA-directed DNA polymerase activity"/>
    <property type="evidence" value="ECO:0007669"/>
    <property type="project" value="InterPro"/>
</dbReference>
<dbReference type="Gene3D" id="1.10.10.10">
    <property type="entry name" value="Winged helix-like DNA-binding domain superfamily/Winged helix DNA-binding domain"/>
    <property type="match status" value="2"/>
</dbReference>
<dbReference type="RefSeq" id="WP_108311525.1">
    <property type="nucleotide sequence ID" value="NZ_NESN01000001.1"/>
</dbReference>
<comment type="similarity">
    <text evidence="1">Belongs to the initiator RepB protein family.</text>
</comment>
<protein>
    <recommendedName>
        <fullName evidence="2">Initiator Rep protein WH1 domain-containing protein</fullName>
    </recommendedName>
</protein>
<dbReference type="GO" id="GO:0006270">
    <property type="term" value="P:DNA replication initiation"/>
    <property type="evidence" value="ECO:0007669"/>
    <property type="project" value="InterPro"/>
</dbReference>
<evidence type="ECO:0000313" key="4">
    <source>
        <dbReference type="Proteomes" id="UP000250790"/>
    </source>
</evidence>
<dbReference type="Pfam" id="PF21205">
    <property type="entry name" value="Rep3_C"/>
    <property type="match status" value="1"/>
</dbReference>
<organism evidence="3 4">
    <name type="scientific">Limnohabitans parvus II-B4</name>
    <dbReference type="NCBI Taxonomy" id="1293052"/>
    <lineage>
        <taxon>Bacteria</taxon>
        <taxon>Pseudomonadati</taxon>
        <taxon>Pseudomonadota</taxon>
        <taxon>Betaproteobacteria</taxon>
        <taxon>Burkholderiales</taxon>
        <taxon>Comamonadaceae</taxon>
        <taxon>Limnohabitans</taxon>
    </lineage>
</organism>
<evidence type="ECO:0000256" key="1">
    <source>
        <dbReference type="ARBA" id="ARBA00038283"/>
    </source>
</evidence>
<reference evidence="3 4" key="1">
    <citation type="submission" date="2017-04" db="EMBL/GenBank/DDBJ databases">
        <title>Unexpected and diverse lifestyles within the genus Limnohabitans.</title>
        <authorList>
            <person name="Kasalicky V."/>
            <person name="Mehrshad M."/>
            <person name="Andrei S.-A."/>
            <person name="Salcher M."/>
            <person name="Kratochvilova H."/>
            <person name="Simek K."/>
            <person name="Ghai R."/>
        </authorList>
    </citation>
    <scope>NUCLEOTIDE SEQUENCE [LARGE SCALE GENOMIC DNA]</scope>
    <source>
        <strain evidence="3 4">II-B4</strain>
    </source>
</reference>
<dbReference type="OrthoDB" id="9122127at2"/>
<comment type="caution">
    <text evidence="3">The sequence shown here is derived from an EMBL/GenBank/DDBJ whole genome shotgun (WGS) entry which is preliminary data.</text>
</comment>
<evidence type="ECO:0000313" key="3">
    <source>
        <dbReference type="EMBL" id="PUE55535.1"/>
    </source>
</evidence>
<gene>
    <name evidence="3" type="ORF">B9Z37_02960</name>
</gene>
<dbReference type="InterPro" id="IPR036390">
    <property type="entry name" value="WH_DNA-bd_sf"/>
</dbReference>
<name>A0A315EFZ9_9BURK</name>
<evidence type="ECO:0000259" key="2">
    <source>
        <dbReference type="Pfam" id="PF01051"/>
    </source>
</evidence>
<proteinExistence type="inferred from homology"/>
<dbReference type="InterPro" id="IPR000525">
    <property type="entry name" value="Initiator_Rep_WH1"/>
</dbReference>
<accession>A0A315EFZ9</accession>
<feature type="domain" description="Initiator Rep protein WH1" evidence="2">
    <location>
        <begin position="32"/>
        <end position="190"/>
    </location>
</feature>
<dbReference type="EMBL" id="NESN01000001">
    <property type="protein sequence ID" value="PUE55535.1"/>
    <property type="molecule type" value="Genomic_DNA"/>
</dbReference>